<gene>
    <name evidence="1" type="ORF">E2986_12511</name>
</gene>
<protein>
    <submittedName>
        <fullName evidence="1">Uncharacterized protein</fullName>
    </submittedName>
</protein>
<evidence type="ECO:0000313" key="1">
    <source>
        <dbReference type="EMBL" id="KAF3428859.1"/>
    </source>
</evidence>
<sequence length="59" mass="6891">MDAIELGCAETCKRLQCGMLWHCYIPVVKYSVIYKHNLLNFKIIRHSAIYLAISIDEYV</sequence>
<dbReference type="EMBL" id="WNWW01000192">
    <property type="protein sequence ID" value="KAF3428859.1"/>
    <property type="molecule type" value="Genomic_DNA"/>
</dbReference>
<evidence type="ECO:0000313" key="2">
    <source>
        <dbReference type="Proteomes" id="UP000655588"/>
    </source>
</evidence>
<accession>A0A833RT44</accession>
<proteinExistence type="predicted"/>
<keyword evidence="2" id="KW-1185">Reference proteome</keyword>
<name>A0A833RT44_9HYME</name>
<comment type="caution">
    <text evidence="1">The sequence shown here is derived from an EMBL/GenBank/DDBJ whole genome shotgun (WGS) entry which is preliminary data.</text>
</comment>
<reference evidence="1" key="1">
    <citation type="submission" date="2019-11" db="EMBL/GenBank/DDBJ databases">
        <title>The nuclear and mitochondrial genomes of Frieseomelitta varia - a highly eusocial stingless bee (Meliponini) with a permanently sterile worker caste.</title>
        <authorList>
            <person name="Freitas F.C.P."/>
            <person name="Lourenco A.P."/>
            <person name="Nunes F.M.F."/>
            <person name="Paschoal A.R."/>
            <person name="Abreu F.C.P."/>
            <person name="Barbin F.O."/>
            <person name="Bataglia L."/>
            <person name="Cardoso-Junior C.A.M."/>
            <person name="Cervoni M.S."/>
            <person name="Silva S.R."/>
            <person name="Dalarmi F."/>
            <person name="Del Lama M.A."/>
            <person name="Depintor T.S."/>
            <person name="Ferreira K.M."/>
            <person name="Goria P.S."/>
            <person name="Jaskot M.C."/>
            <person name="Lago D.C."/>
            <person name="Luna-Lucena D."/>
            <person name="Moda L.M."/>
            <person name="Nascimento L."/>
            <person name="Pedrino M."/>
            <person name="Rabico F.O."/>
            <person name="Sanches F.C."/>
            <person name="Santos D.E."/>
            <person name="Santos C.G."/>
            <person name="Vieira J."/>
            <person name="Lopes T.F."/>
            <person name="Barchuk A.R."/>
            <person name="Hartfelder K."/>
            <person name="Simoes Z.L.P."/>
            <person name="Bitondi M.M.G."/>
            <person name="Pinheiro D.G."/>
        </authorList>
    </citation>
    <scope>NUCLEOTIDE SEQUENCE</scope>
    <source>
        <strain evidence="1">USP_RPSP 00005682</strain>
        <tissue evidence="1">Whole individual</tissue>
    </source>
</reference>
<dbReference type="Proteomes" id="UP000655588">
    <property type="component" value="Unassembled WGS sequence"/>
</dbReference>
<organism evidence="1 2">
    <name type="scientific">Frieseomelitta varia</name>
    <dbReference type="NCBI Taxonomy" id="561572"/>
    <lineage>
        <taxon>Eukaryota</taxon>
        <taxon>Metazoa</taxon>
        <taxon>Ecdysozoa</taxon>
        <taxon>Arthropoda</taxon>
        <taxon>Hexapoda</taxon>
        <taxon>Insecta</taxon>
        <taxon>Pterygota</taxon>
        <taxon>Neoptera</taxon>
        <taxon>Endopterygota</taxon>
        <taxon>Hymenoptera</taxon>
        <taxon>Apocrita</taxon>
        <taxon>Aculeata</taxon>
        <taxon>Apoidea</taxon>
        <taxon>Anthophila</taxon>
        <taxon>Apidae</taxon>
        <taxon>Frieseomelitta</taxon>
    </lineage>
</organism>
<dbReference type="AlphaFoldDB" id="A0A833RT44"/>